<evidence type="ECO:0000256" key="1">
    <source>
        <dbReference type="SAM" id="MobiDB-lite"/>
    </source>
</evidence>
<feature type="chain" id="PRO_5044829600" evidence="2">
    <location>
        <begin position="28"/>
        <end position="67"/>
    </location>
</feature>
<evidence type="ECO:0000313" key="3">
    <source>
        <dbReference type="EMBL" id="KAL3288666.1"/>
    </source>
</evidence>
<keyword evidence="4" id="KW-1185">Reference proteome</keyword>
<feature type="region of interest" description="Disordered" evidence="1">
    <location>
        <begin position="28"/>
        <end position="67"/>
    </location>
</feature>
<gene>
    <name evidence="3" type="ORF">HHI36_003099</name>
</gene>
<organism evidence="3 4">
    <name type="scientific">Cryptolaemus montrouzieri</name>
    <dbReference type="NCBI Taxonomy" id="559131"/>
    <lineage>
        <taxon>Eukaryota</taxon>
        <taxon>Metazoa</taxon>
        <taxon>Ecdysozoa</taxon>
        <taxon>Arthropoda</taxon>
        <taxon>Hexapoda</taxon>
        <taxon>Insecta</taxon>
        <taxon>Pterygota</taxon>
        <taxon>Neoptera</taxon>
        <taxon>Endopterygota</taxon>
        <taxon>Coleoptera</taxon>
        <taxon>Polyphaga</taxon>
        <taxon>Cucujiformia</taxon>
        <taxon>Coccinelloidea</taxon>
        <taxon>Coccinellidae</taxon>
        <taxon>Scymninae</taxon>
        <taxon>Scymnini</taxon>
        <taxon>Cryptolaemus</taxon>
    </lineage>
</organism>
<dbReference type="Proteomes" id="UP001516400">
    <property type="component" value="Unassembled WGS sequence"/>
</dbReference>
<comment type="caution">
    <text evidence="3">The sequence shown here is derived from an EMBL/GenBank/DDBJ whole genome shotgun (WGS) entry which is preliminary data.</text>
</comment>
<dbReference type="EMBL" id="JABFTP020000185">
    <property type="protein sequence ID" value="KAL3288666.1"/>
    <property type="molecule type" value="Genomic_DNA"/>
</dbReference>
<sequence length="67" mass="7103">MCGSYFFKLIALVCLFLLAALVNPSNGKGFQQHSERGPFGGGSKPSRGSDRLGGNNNNIGRGGNNRF</sequence>
<keyword evidence="2" id="KW-0732">Signal</keyword>
<protein>
    <submittedName>
        <fullName evidence="3">Uncharacterized protein</fullName>
    </submittedName>
</protein>
<feature type="signal peptide" evidence="2">
    <location>
        <begin position="1"/>
        <end position="27"/>
    </location>
</feature>
<reference evidence="3 4" key="1">
    <citation type="journal article" date="2021" name="BMC Biol.">
        <title>Horizontally acquired antibacterial genes associated with adaptive radiation of ladybird beetles.</title>
        <authorList>
            <person name="Li H.S."/>
            <person name="Tang X.F."/>
            <person name="Huang Y.H."/>
            <person name="Xu Z.Y."/>
            <person name="Chen M.L."/>
            <person name="Du X.Y."/>
            <person name="Qiu B.Y."/>
            <person name="Chen P.T."/>
            <person name="Zhang W."/>
            <person name="Slipinski A."/>
            <person name="Escalona H.E."/>
            <person name="Waterhouse R.M."/>
            <person name="Zwick A."/>
            <person name="Pang H."/>
        </authorList>
    </citation>
    <scope>NUCLEOTIDE SEQUENCE [LARGE SCALE GENOMIC DNA]</scope>
    <source>
        <strain evidence="3">SYSU2018</strain>
    </source>
</reference>
<evidence type="ECO:0000256" key="2">
    <source>
        <dbReference type="SAM" id="SignalP"/>
    </source>
</evidence>
<accession>A0ABD2PDE0</accession>
<proteinExistence type="predicted"/>
<dbReference type="AlphaFoldDB" id="A0ABD2PDE0"/>
<name>A0ABD2PDE0_9CUCU</name>
<evidence type="ECO:0000313" key="4">
    <source>
        <dbReference type="Proteomes" id="UP001516400"/>
    </source>
</evidence>